<dbReference type="InterPro" id="IPR011006">
    <property type="entry name" value="CheY-like_superfamily"/>
</dbReference>
<dbReference type="Pfam" id="PF02518">
    <property type="entry name" value="HATPase_c"/>
    <property type="match status" value="1"/>
</dbReference>
<protein>
    <recommendedName>
        <fullName evidence="3">histidine kinase</fullName>
        <ecNumber evidence="3">2.7.13.3</ecNumber>
    </recommendedName>
</protein>
<keyword evidence="4" id="KW-1003">Cell membrane</keyword>
<dbReference type="RefSeq" id="WP_005373844.1">
    <property type="nucleotide sequence ID" value="NZ_CM001475.1"/>
</dbReference>
<dbReference type="Gene3D" id="1.10.287.130">
    <property type="match status" value="1"/>
</dbReference>
<dbReference type="GO" id="GO:0000155">
    <property type="term" value="F:phosphorelay sensor kinase activity"/>
    <property type="evidence" value="ECO:0007669"/>
    <property type="project" value="InterPro"/>
</dbReference>
<feature type="domain" description="Response regulatory" evidence="14">
    <location>
        <begin position="746"/>
        <end position="860"/>
    </location>
</feature>
<evidence type="ECO:0000313" key="16">
    <source>
        <dbReference type="Proteomes" id="UP000005090"/>
    </source>
</evidence>
<comment type="subcellular location">
    <subcellularLocation>
        <location evidence="2">Cell membrane</location>
        <topology evidence="2">Multi-pass membrane protein</topology>
    </subcellularLocation>
</comment>
<dbReference type="eggNOG" id="COG3447">
    <property type="taxonomic scope" value="Bacteria"/>
</dbReference>
<dbReference type="GO" id="GO:0005886">
    <property type="term" value="C:plasma membrane"/>
    <property type="evidence" value="ECO:0007669"/>
    <property type="project" value="UniProtKB-SubCell"/>
</dbReference>
<evidence type="ECO:0000256" key="6">
    <source>
        <dbReference type="ARBA" id="ARBA00022679"/>
    </source>
</evidence>
<evidence type="ECO:0000256" key="9">
    <source>
        <dbReference type="ARBA" id="ARBA00022989"/>
    </source>
</evidence>
<dbReference type="PRINTS" id="PR00344">
    <property type="entry name" value="BCTRLSENSOR"/>
</dbReference>
<dbReference type="Pfam" id="PF05231">
    <property type="entry name" value="MASE1"/>
    <property type="match status" value="1"/>
</dbReference>
<dbReference type="InterPro" id="IPR003661">
    <property type="entry name" value="HisK_dim/P_dom"/>
</dbReference>
<evidence type="ECO:0000256" key="2">
    <source>
        <dbReference type="ARBA" id="ARBA00004651"/>
    </source>
</evidence>
<feature type="transmembrane region" description="Helical" evidence="12">
    <location>
        <begin position="93"/>
        <end position="111"/>
    </location>
</feature>
<dbReference type="InterPro" id="IPR001789">
    <property type="entry name" value="Sig_transdc_resp-reg_receiver"/>
</dbReference>
<dbReference type="CDD" id="cd17546">
    <property type="entry name" value="REC_hyHK_CKI1_RcsC-like"/>
    <property type="match status" value="1"/>
</dbReference>
<evidence type="ECO:0000256" key="10">
    <source>
        <dbReference type="ARBA" id="ARBA00023136"/>
    </source>
</evidence>
<evidence type="ECO:0000256" key="5">
    <source>
        <dbReference type="ARBA" id="ARBA00022553"/>
    </source>
</evidence>
<dbReference type="STRING" id="686340.Metal_3242"/>
<dbReference type="PROSITE" id="PS50109">
    <property type="entry name" value="HIS_KIN"/>
    <property type="match status" value="1"/>
</dbReference>
<comment type="catalytic activity">
    <reaction evidence="1">
        <text>ATP + protein L-histidine = ADP + protein N-phospho-L-histidine.</text>
        <dbReference type="EC" id="2.7.13.3"/>
    </reaction>
</comment>
<dbReference type="EMBL" id="CM001475">
    <property type="protein sequence ID" value="EIC30912.1"/>
    <property type="molecule type" value="Genomic_DNA"/>
</dbReference>
<dbReference type="CDD" id="cd16922">
    <property type="entry name" value="HATPase_EvgS-ArcB-TorS-like"/>
    <property type="match status" value="1"/>
</dbReference>
<dbReference type="Pfam" id="PF00072">
    <property type="entry name" value="Response_reg"/>
    <property type="match status" value="1"/>
</dbReference>
<dbReference type="EC" id="2.7.13.3" evidence="3"/>
<dbReference type="PANTHER" id="PTHR43047">
    <property type="entry name" value="TWO-COMPONENT HISTIDINE PROTEIN KINASE"/>
    <property type="match status" value="1"/>
</dbReference>
<feature type="transmembrane region" description="Helical" evidence="12">
    <location>
        <begin position="447"/>
        <end position="470"/>
    </location>
</feature>
<dbReference type="InterPro" id="IPR005467">
    <property type="entry name" value="His_kinase_dom"/>
</dbReference>
<keyword evidence="16" id="KW-1185">Reference proteome</keyword>
<accession>H8GPG6</accession>
<dbReference type="SUPFAM" id="SSF52172">
    <property type="entry name" value="CheY-like"/>
    <property type="match status" value="1"/>
</dbReference>
<feature type="transmembrane region" description="Helical" evidence="12">
    <location>
        <begin position="123"/>
        <end position="149"/>
    </location>
</feature>
<dbReference type="InterPro" id="IPR004358">
    <property type="entry name" value="Sig_transdc_His_kin-like_C"/>
</dbReference>
<dbReference type="CDD" id="cd00082">
    <property type="entry name" value="HisKA"/>
    <property type="match status" value="1"/>
</dbReference>
<dbReference type="SUPFAM" id="SSF47384">
    <property type="entry name" value="Homodimeric domain of signal transducing histidine kinase"/>
    <property type="match status" value="1"/>
</dbReference>
<gene>
    <name evidence="15" type="ORF">Metal_3242</name>
</gene>
<evidence type="ECO:0000256" key="12">
    <source>
        <dbReference type="SAM" id="Phobius"/>
    </source>
</evidence>
<dbReference type="PROSITE" id="PS50110">
    <property type="entry name" value="RESPONSE_REGULATORY"/>
    <property type="match status" value="1"/>
</dbReference>
<feature type="transmembrane region" description="Helical" evidence="12">
    <location>
        <begin position="195"/>
        <end position="215"/>
    </location>
</feature>
<keyword evidence="9 12" id="KW-1133">Transmembrane helix</keyword>
<dbReference type="SMART" id="SM00448">
    <property type="entry name" value="REC"/>
    <property type="match status" value="1"/>
</dbReference>
<feature type="domain" description="Histidine kinase" evidence="13">
    <location>
        <begin position="508"/>
        <end position="723"/>
    </location>
</feature>
<dbReference type="AlphaFoldDB" id="H8GPG6"/>
<proteinExistence type="predicted"/>
<keyword evidence="8 15" id="KW-0418">Kinase</keyword>
<dbReference type="SUPFAM" id="SSF55874">
    <property type="entry name" value="ATPase domain of HSP90 chaperone/DNA topoisomerase II/histidine kinase"/>
    <property type="match status" value="1"/>
</dbReference>
<dbReference type="Pfam" id="PF00512">
    <property type="entry name" value="HisKA"/>
    <property type="match status" value="1"/>
</dbReference>
<evidence type="ECO:0000256" key="1">
    <source>
        <dbReference type="ARBA" id="ARBA00000085"/>
    </source>
</evidence>
<feature type="modified residue" description="4-aspartylphosphate" evidence="11">
    <location>
        <position position="795"/>
    </location>
</feature>
<keyword evidence="6" id="KW-0808">Transferase</keyword>
<keyword evidence="5 11" id="KW-0597">Phosphoprotein</keyword>
<name>H8GPG6_METAL</name>
<reference evidence="15 16" key="1">
    <citation type="journal article" date="2013" name="Genome Announc.">
        <title>Genome Sequence of the Obligate Gammaproteobacterial Methanotroph Methylomicrobium album Strain BG8.</title>
        <authorList>
            <person name="Kits K.D."/>
            <person name="Kalyuzhnaya M.G."/>
            <person name="Klotz M.G."/>
            <person name="Jetten M.S."/>
            <person name="Op den Camp H.J."/>
            <person name="Vuilleumier S."/>
            <person name="Bringel F."/>
            <person name="Dispirito A.A."/>
            <person name="Murrell J.C."/>
            <person name="Bruce D."/>
            <person name="Cheng J.F."/>
            <person name="Copeland A."/>
            <person name="Goodwin L."/>
            <person name="Hauser L."/>
            <person name="Lajus A."/>
            <person name="Land M.L."/>
            <person name="Lapidus A."/>
            <person name="Lucas S."/>
            <person name="Medigue C."/>
            <person name="Pitluck S."/>
            <person name="Woyke T."/>
            <person name="Zeytun A."/>
            <person name="Stein L.Y."/>
        </authorList>
    </citation>
    <scope>NUCLEOTIDE SEQUENCE [LARGE SCALE GENOMIC DNA]</scope>
    <source>
        <strain evidence="15 16">BG8</strain>
    </source>
</reference>
<feature type="transmembrane region" description="Helical" evidence="12">
    <location>
        <begin position="39"/>
        <end position="57"/>
    </location>
</feature>
<dbReference type="InterPro" id="IPR036097">
    <property type="entry name" value="HisK_dim/P_sf"/>
</dbReference>
<dbReference type="InterPro" id="IPR036890">
    <property type="entry name" value="HATPase_C_sf"/>
</dbReference>
<organism evidence="15 16">
    <name type="scientific">Methylomicrobium album BG8</name>
    <dbReference type="NCBI Taxonomy" id="686340"/>
    <lineage>
        <taxon>Bacteria</taxon>
        <taxon>Pseudomonadati</taxon>
        <taxon>Pseudomonadota</taxon>
        <taxon>Gammaproteobacteria</taxon>
        <taxon>Methylococcales</taxon>
        <taxon>Methylococcaceae</taxon>
        <taxon>Methylomicrobium</taxon>
    </lineage>
</organism>
<sequence>MNDLFPMRVLNYLFIVIVLALVYFGFGVLGQLLNVASSHAGMLGPSAGIALAALLLLGKRKWPSVFLGNFAVSAFVYDFGFDEPLLTVCAANAVGASLSALLGCILIEKFVGFPNPLIEDRCVMLFMLLGGPVACMITPTVGVTALYQAGMIEAAQLFPHWFSWWIGDMMGVLVFTPIILIAYGEPRAVWRERRYSVGLPLIATFALVIVLYLYVRQLEAERRRQEFHDQTVTLSQAIVNRLQGATHAADTVRNFFYGSRRVEQAEFLLFTRQTLGPFPEIKSTSWVKLVGGGRIHLEFTSLLNQYTDNTEAAQPPLPPALKNFFKNNRQIKQKDLYLTAENGQITVLAPVLTREPANDNGSFLGLVSTTLSMADAVYFSTRVLKKTCCFLSIGVEDRETGTSNLIYSNLPTAFPHAKASVQFSKDVAGYQWLLSFYDARTDYQPHWPIWIVLISGLLFTSLLGACLLMLTGRFFRTESLIKERTEELLKAKIAAEAANESKSRFLANISHELRTPLNAILGFSQLLLKKRRFQKEDYEQLNTIKQCSNHLLELITGILDLASIESNKIRTDIKVFDSHKLLKNIVEICRLSAEAKQLELDVNGLPIPRLLMGDQKRIRQVIVNLLDNAIKYTEKGRVTLTSNYFDGCWRITIEDTGCGIAEQDLEAIFTPFKQLNEDGFMRPGLGLGLTITRELIHIMGGAIEVTSKPGVGSIFSVSLPLPSTRDEQSAERINLPARQPFDGPLRVLIADDSQINLMLLANLLELEGCSVDAVVNGREALAMIQRNDYRLALVDLNMPVMSGLELLVIVKSQGKPLKMVAVSAYAEESRINDALAAGFDGYLTKPIHDEELTALLNSVRG</sequence>
<evidence type="ECO:0000256" key="4">
    <source>
        <dbReference type="ARBA" id="ARBA00022475"/>
    </source>
</evidence>
<evidence type="ECO:0000256" key="3">
    <source>
        <dbReference type="ARBA" id="ARBA00012438"/>
    </source>
</evidence>
<dbReference type="GO" id="GO:0009927">
    <property type="term" value="F:histidine phosphotransfer kinase activity"/>
    <property type="evidence" value="ECO:0007669"/>
    <property type="project" value="TreeGrafter"/>
</dbReference>
<evidence type="ECO:0000256" key="8">
    <source>
        <dbReference type="ARBA" id="ARBA00022777"/>
    </source>
</evidence>
<evidence type="ECO:0000313" key="15">
    <source>
        <dbReference type="EMBL" id="EIC30912.1"/>
    </source>
</evidence>
<dbReference type="Gene3D" id="3.30.565.10">
    <property type="entry name" value="Histidine kinase-like ATPase, C-terminal domain"/>
    <property type="match status" value="1"/>
</dbReference>
<feature type="transmembrane region" description="Helical" evidence="12">
    <location>
        <begin position="12"/>
        <end position="33"/>
    </location>
</feature>
<keyword evidence="10 12" id="KW-0472">Membrane</keyword>
<dbReference type="InterPro" id="IPR003594">
    <property type="entry name" value="HATPase_dom"/>
</dbReference>
<dbReference type="eggNOG" id="COG2205">
    <property type="taxonomic scope" value="Bacteria"/>
</dbReference>
<evidence type="ECO:0000259" key="14">
    <source>
        <dbReference type="PROSITE" id="PS50110"/>
    </source>
</evidence>
<dbReference type="Gene3D" id="3.40.50.2300">
    <property type="match status" value="1"/>
</dbReference>
<evidence type="ECO:0000256" key="7">
    <source>
        <dbReference type="ARBA" id="ARBA00022692"/>
    </source>
</evidence>
<keyword evidence="7 12" id="KW-0812">Transmembrane</keyword>
<feature type="transmembrane region" description="Helical" evidence="12">
    <location>
        <begin position="161"/>
        <end position="183"/>
    </location>
</feature>
<dbReference type="Proteomes" id="UP000005090">
    <property type="component" value="Chromosome"/>
</dbReference>
<evidence type="ECO:0000256" key="11">
    <source>
        <dbReference type="PROSITE-ProRule" id="PRU00169"/>
    </source>
</evidence>
<dbReference type="SMART" id="SM00387">
    <property type="entry name" value="HATPase_c"/>
    <property type="match status" value="1"/>
</dbReference>
<dbReference type="InterPro" id="IPR007895">
    <property type="entry name" value="MASE1"/>
</dbReference>
<dbReference type="HOGENOM" id="CLU_000445_114_62_6"/>
<dbReference type="SMART" id="SM00388">
    <property type="entry name" value="HisKA"/>
    <property type="match status" value="1"/>
</dbReference>
<dbReference type="PANTHER" id="PTHR43047:SF72">
    <property type="entry name" value="OSMOSENSING HISTIDINE PROTEIN KINASE SLN1"/>
    <property type="match status" value="1"/>
</dbReference>
<feature type="transmembrane region" description="Helical" evidence="12">
    <location>
        <begin position="64"/>
        <end position="81"/>
    </location>
</feature>
<evidence type="ECO:0000259" key="13">
    <source>
        <dbReference type="PROSITE" id="PS50109"/>
    </source>
</evidence>